<dbReference type="GO" id="GO:0030313">
    <property type="term" value="C:cell envelope"/>
    <property type="evidence" value="ECO:0007669"/>
    <property type="project" value="UniProtKB-SubCell"/>
</dbReference>
<dbReference type="Proteomes" id="UP000326944">
    <property type="component" value="Chromosome"/>
</dbReference>
<dbReference type="CDD" id="cd14657">
    <property type="entry name" value="Imelysin_IrpA-like"/>
    <property type="match status" value="1"/>
</dbReference>
<keyword evidence="5" id="KW-1185">Reference proteome</keyword>
<dbReference type="OrthoDB" id="9764688at2"/>
<gene>
    <name evidence="4" type="ORF">FJR48_09835</name>
</gene>
<dbReference type="KEGG" id="sulg:FJR48_09835"/>
<sequence length="448" mass="47403">MMKLKKEILGSIVLATVLTFSTAGCGGSDGSTVVVQDTSSVSATNKTAALTTYADIALANYTDALTDAQALNVAIDTFVATPNTANLTAVKEAWKTARISYGTTEIFRLSNGPIDAEEGFAASWGAPEGQLNAWPLDENMIDYTTDADGNTTSGNIIDTAGNFTPSGSEATTVDATTITKSVLAALNENGGDANVATGYHAIEFLLWGQDQDYNDFIADTVTNGATTAGQRPLTDYTDGSPEASRRADYLVAASELIVDDLTDMVDAWTAGSGSYREAFLGGGTNAIETDAALKQVFAGMGTFIKSELANERMAVAILTPSEEDEHSCFSDNTHVDVDKNYQGFVNVLKGEYKGASKGTGFYSLLSDDTKEAIDTLLTDIDSRVTAMNLAVSSEHFDYQIKDGSSNKANLTNAKNKLRNLGDTMVDVAREFGISLTSSDVTDPDETDI</sequence>
<dbReference type="EMBL" id="CP043617">
    <property type="protein sequence ID" value="QFR50007.1"/>
    <property type="molecule type" value="Genomic_DNA"/>
</dbReference>
<dbReference type="PROSITE" id="PS51257">
    <property type="entry name" value="PROKAR_LIPOPROTEIN"/>
    <property type="match status" value="1"/>
</dbReference>
<evidence type="ECO:0000259" key="3">
    <source>
        <dbReference type="Pfam" id="PF09375"/>
    </source>
</evidence>
<proteinExistence type="predicted"/>
<name>A0A5P8P340_9BACT</name>
<dbReference type="AlphaFoldDB" id="A0A5P8P340"/>
<comment type="subcellular location">
    <subcellularLocation>
        <location evidence="1">Cell envelope</location>
    </subcellularLocation>
</comment>
<dbReference type="Pfam" id="PF09375">
    <property type="entry name" value="Peptidase_M75"/>
    <property type="match status" value="1"/>
</dbReference>
<evidence type="ECO:0000256" key="1">
    <source>
        <dbReference type="ARBA" id="ARBA00004196"/>
    </source>
</evidence>
<evidence type="ECO:0000313" key="5">
    <source>
        <dbReference type="Proteomes" id="UP000326944"/>
    </source>
</evidence>
<accession>A0A5P8P340</accession>
<evidence type="ECO:0000313" key="4">
    <source>
        <dbReference type="EMBL" id="QFR50007.1"/>
    </source>
</evidence>
<dbReference type="InterPro" id="IPR038352">
    <property type="entry name" value="Imelysin_sf"/>
</dbReference>
<reference evidence="4 5" key="1">
    <citation type="submission" date="2019-09" db="EMBL/GenBank/DDBJ databases">
        <title>Sulfurimonas gotlandica sp. nov., a chemoautotrophic and psychrotolerant epsilonproteobacterium isolated from a pelagic redoxcline, and an emended description of the genus Sulfurimonas.</title>
        <authorList>
            <person name="Wang S."/>
            <person name="Jiang L."/>
            <person name="Shao S."/>
        </authorList>
    </citation>
    <scope>NUCLEOTIDE SEQUENCE [LARGE SCALE GENOMIC DNA]</scope>
    <source>
        <strain evidence="4 5">GYSZ_1</strain>
    </source>
</reference>
<evidence type="ECO:0000256" key="2">
    <source>
        <dbReference type="ARBA" id="ARBA00022729"/>
    </source>
</evidence>
<dbReference type="InterPro" id="IPR018976">
    <property type="entry name" value="Imelysin-like"/>
</dbReference>
<protein>
    <submittedName>
        <fullName evidence="4">Imelysin</fullName>
    </submittedName>
</protein>
<feature type="domain" description="Imelysin-like" evidence="3">
    <location>
        <begin position="57"/>
        <end position="421"/>
    </location>
</feature>
<organism evidence="4 5">
    <name type="scientific">Sulfurimonas lithotrophica</name>
    <dbReference type="NCBI Taxonomy" id="2590022"/>
    <lineage>
        <taxon>Bacteria</taxon>
        <taxon>Pseudomonadati</taxon>
        <taxon>Campylobacterota</taxon>
        <taxon>Epsilonproteobacteria</taxon>
        <taxon>Campylobacterales</taxon>
        <taxon>Sulfurimonadaceae</taxon>
        <taxon>Sulfurimonas</taxon>
    </lineage>
</organism>
<keyword evidence="2" id="KW-0732">Signal</keyword>
<dbReference type="Gene3D" id="1.20.1420.20">
    <property type="entry name" value="M75 peptidase, HXXE motif"/>
    <property type="match status" value="1"/>
</dbReference>